<keyword evidence="4" id="KW-1185">Reference proteome</keyword>
<protein>
    <recommendedName>
        <fullName evidence="5">Competence protein CoiA</fullName>
    </recommendedName>
</protein>
<dbReference type="Pfam" id="PF25164">
    <property type="entry name" value="CoiA_N"/>
    <property type="match status" value="1"/>
</dbReference>
<dbReference type="RefSeq" id="WP_070792181.1">
    <property type="nucleotide sequence ID" value="NZ_MKIR01000012.1"/>
</dbReference>
<accession>A0A1E8GN49</accession>
<evidence type="ECO:0000259" key="1">
    <source>
        <dbReference type="Pfam" id="PF06054"/>
    </source>
</evidence>
<gene>
    <name evidence="3" type="ORF">BG261_03555</name>
</gene>
<dbReference type="Pfam" id="PF06054">
    <property type="entry name" value="CoiA_nuc"/>
    <property type="match status" value="1"/>
</dbReference>
<dbReference type="InterPro" id="IPR021176">
    <property type="entry name" value="Competence-induced_CoiA"/>
</dbReference>
<comment type="caution">
    <text evidence="3">The sequence shown here is derived from an EMBL/GenBank/DDBJ whole genome shotgun (WGS) entry which is preliminary data.</text>
</comment>
<dbReference type="OrthoDB" id="3784230at2"/>
<organism evidence="3 4">
    <name type="scientific">Floricoccus tropicus</name>
    <dbReference type="NCBI Taxonomy" id="1859473"/>
    <lineage>
        <taxon>Bacteria</taxon>
        <taxon>Bacillati</taxon>
        <taxon>Bacillota</taxon>
        <taxon>Bacilli</taxon>
        <taxon>Lactobacillales</taxon>
        <taxon>Streptococcaceae</taxon>
        <taxon>Floricoccus</taxon>
    </lineage>
</organism>
<dbReference type="Proteomes" id="UP000178622">
    <property type="component" value="Unassembled WGS sequence"/>
</dbReference>
<evidence type="ECO:0000259" key="2">
    <source>
        <dbReference type="Pfam" id="PF25164"/>
    </source>
</evidence>
<evidence type="ECO:0008006" key="5">
    <source>
        <dbReference type="Google" id="ProtNLM"/>
    </source>
</evidence>
<dbReference type="STRING" id="1859473.BG261_03555"/>
<feature type="domain" description="Competence protein CoiA nuclease-like" evidence="1">
    <location>
        <begin position="64"/>
        <end position="199"/>
    </location>
</feature>
<reference evidence="4" key="1">
    <citation type="submission" date="2016-09" db="EMBL/GenBank/DDBJ databases">
        <title>Draft genome sequence of a novel species of the family Streptococcaceae isolated from flowers.</title>
        <authorList>
            <person name="Chuah L.-O."/>
            <person name="Yap K.-P."/>
            <person name="Thong K.L."/>
            <person name="Liong M.T."/>
            <person name="Ahmad R."/>
            <person name="Rusul G."/>
        </authorList>
    </citation>
    <scope>NUCLEOTIDE SEQUENCE [LARGE SCALE GENOMIC DNA]</scope>
    <source>
        <strain evidence="4">DF1</strain>
    </source>
</reference>
<dbReference type="PIRSF" id="PIRSF007487">
    <property type="entry name" value="Competence-induced_CoiA_bac"/>
    <property type="match status" value="1"/>
</dbReference>
<dbReference type="AlphaFoldDB" id="A0A1E8GN49"/>
<dbReference type="InterPro" id="IPR057253">
    <property type="entry name" value="CoiA-like_N"/>
</dbReference>
<feature type="domain" description="Competence protein CoiA-like N-terminal" evidence="2">
    <location>
        <begin position="18"/>
        <end position="59"/>
    </location>
</feature>
<name>A0A1E8GN49_9LACT</name>
<evidence type="ECO:0000313" key="3">
    <source>
        <dbReference type="EMBL" id="OFI49670.1"/>
    </source>
</evidence>
<dbReference type="EMBL" id="MKIR01000012">
    <property type="protein sequence ID" value="OFI49670.1"/>
    <property type="molecule type" value="Genomic_DNA"/>
</dbReference>
<proteinExistence type="predicted"/>
<dbReference type="InterPro" id="IPR010330">
    <property type="entry name" value="CoiA_nuc"/>
</dbReference>
<sequence>MLTAVDLSGEIINLLEVDNIKYIKEREFFCPGCKGKIVLKNGSIKARHFAHKSLKNCEFYSENESQEHLQLKMDLYKWLNYDTYAQVEYYLPEIMQIADIMVESNIALEVQCSSLSLKYLSERTLSYKKIGCSVLWLLGENLHLGEKMNRLNMNFLYFSMNCGFYYWELHNKQKCIVLKYLIHEDLKGNLIYKEKIFPFFKGNLLDILRFPYRKQKSEVIEGKKISDMELYISQNLRRKNGKWMELAGLYYQKGLSLRDIKNYPVQYFPLGFNYYKWLINGSDHSSFLQINRDLSPYYENFIKYYKLRDKTSRQLMYPPAFYGKM</sequence>
<evidence type="ECO:0000313" key="4">
    <source>
        <dbReference type="Proteomes" id="UP000178622"/>
    </source>
</evidence>